<organism evidence="2 3">
    <name type="scientific">Microbacterium luteolum</name>
    <name type="common">Aureobacterium luteolum</name>
    <dbReference type="NCBI Taxonomy" id="69367"/>
    <lineage>
        <taxon>Bacteria</taxon>
        <taxon>Bacillati</taxon>
        <taxon>Actinomycetota</taxon>
        <taxon>Actinomycetes</taxon>
        <taxon>Micrococcales</taxon>
        <taxon>Microbacteriaceae</taxon>
        <taxon>Microbacterium</taxon>
    </lineage>
</organism>
<dbReference type="Proteomes" id="UP001215097">
    <property type="component" value="Chromosome"/>
</dbReference>
<dbReference type="CDD" id="cd00093">
    <property type="entry name" value="HTH_XRE"/>
    <property type="match status" value="1"/>
</dbReference>
<sequence length="244" mass="26722">MEFGMIETGWTDVAELLSWFGEAKNVGPRLQEIREGRRDSDGRPAPWTQEQLAAAMSALPGARPMSKMTIWKIENPDKPSSNRSVTVDELIGFAKVLNVTIADLLLPGDQVAQLAAFKAVTDAASHLQEVRDAWSRYTGSLRTARAHLEGSPDARSDMQNQLRRTRADHYRSFAAAHANYAPVLAAQHGREFTLEEFAAGQMPTPLLAAMEDALGPLEPHLDGWATGRHEPPLDSTDFTYSGGA</sequence>
<feature type="region of interest" description="Disordered" evidence="1">
    <location>
        <begin position="220"/>
        <end position="244"/>
    </location>
</feature>
<gene>
    <name evidence="2" type="ORF">KV395_04225</name>
</gene>
<dbReference type="InterPro" id="IPR010982">
    <property type="entry name" value="Lambda_DNA-bd_dom_sf"/>
</dbReference>
<name>A0ABY7XKA8_MICLT</name>
<proteinExistence type="predicted"/>
<keyword evidence="3" id="KW-1185">Reference proteome</keyword>
<reference evidence="2 3" key="1">
    <citation type="submission" date="2021-06" db="EMBL/GenBank/DDBJ databases">
        <title>Genome-based taxonomic framework of Microbacterium strains isolated from marine environment, the description of four new species and reclassification of four preexisting species.</title>
        <authorList>
            <person name="Lee S.D."/>
            <person name="Kim S.-M."/>
            <person name="Byeon Y.-S."/>
            <person name="Yang H.L."/>
            <person name="Kim I.S."/>
        </authorList>
    </citation>
    <scope>NUCLEOTIDE SEQUENCE [LARGE SCALE GENOMIC DNA]</scope>
    <source>
        <strain evidence="2 3">KACC 14465</strain>
    </source>
</reference>
<protein>
    <submittedName>
        <fullName evidence="2">Helix-turn-helix domain-containing protein</fullName>
    </submittedName>
</protein>
<dbReference type="Gene3D" id="1.10.260.40">
    <property type="entry name" value="lambda repressor-like DNA-binding domains"/>
    <property type="match status" value="1"/>
</dbReference>
<evidence type="ECO:0000313" key="2">
    <source>
        <dbReference type="EMBL" id="WDM42524.1"/>
    </source>
</evidence>
<dbReference type="RefSeq" id="WP_282216377.1">
    <property type="nucleotide sequence ID" value="NZ_BAAAUN010000001.1"/>
</dbReference>
<evidence type="ECO:0000313" key="3">
    <source>
        <dbReference type="Proteomes" id="UP001215097"/>
    </source>
</evidence>
<dbReference type="EMBL" id="CP078075">
    <property type="protein sequence ID" value="WDM42524.1"/>
    <property type="molecule type" value="Genomic_DNA"/>
</dbReference>
<evidence type="ECO:0000256" key="1">
    <source>
        <dbReference type="SAM" id="MobiDB-lite"/>
    </source>
</evidence>
<accession>A0ABY7XKA8</accession>
<dbReference type="InterPro" id="IPR001387">
    <property type="entry name" value="Cro/C1-type_HTH"/>
</dbReference>